<protein>
    <submittedName>
        <fullName evidence="3">Uncharacterized protein</fullName>
    </submittedName>
</protein>
<evidence type="ECO:0000256" key="1">
    <source>
        <dbReference type="SAM" id="MobiDB-lite"/>
    </source>
</evidence>
<feature type="region of interest" description="Disordered" evidence="1">
    <location>
        <begin position="183"/>
        <end position="232"/>
    </location>
</feature>
<keyword evidence="2" id="KW-0812">Transmembrane</keyword>
<keyword evidence="2" id="KW-0472">Membrane</keyword>
<gene>
    <name evidence="3" type="ORF">C440_16429</name>
</gene>
<feature type="compositionally biased region" description="Polar residues" evidence="1">
    <location>
        <begin position="185"/>
        <end position="217"/>
    </location>
</feature>
<comment type="caution">
    <text evidence="3">The sequence shown here is derived from an EMBL/GenBank/DDBJ whole genome shotgun (WGS) entry which is preliminary data.</text>
</comment>
<dbReference type="EMBL" id="AOLN01000018">
    <property type="protein sequence ID" value="ELZ91916.1"/>
    <property type="molecule type" value="Genomic_DNA"/>
</dbReference>
<dbReference type="RefSeq" id="WP_008321749.1">
    <property type="nucleotide sequence ID" value="NZ_AOLN01000018.1"/>
</dbReference>
<evidence type="ECO:0000256" key="2">
    <source>
        <dbReference type="SAM" id="Phobius"/>
    </source>
</evidence>
<organism evidence="3 4">
    <name type="scientific">Haloferax mucosum ATCC BAA-1512</name>
    <dbReference type="NCBI Taxonomy" id="662479"/>
    <lineage>
        <taxon>Archaea</taxon>
        <taxon>Methanobacteriati</taxon>
        <taxon>Methanobacteriota</taxon>
        <taxon>Stenosarchaea group</taxon>
        <taxon>Halobacteria</taxon>
        <taxon>Halobacteriales</taxon>
        <taxon>Haloferacaceae</taxon>
        <taxon>Haloferax</taxon>
    </lineage>
</organism>
<evidence type="ECO:0000313" key="3">
    <source>
        <dbReference type="EMBL" id="ELZ91916.1"/>
    </source>
</evidence>
<evidence type="ECO:0000313" key="4">
    <source>
        <dbReference type="Proteomes" id="UP000011550"/>
    </source>
</evidence>
<proteinExistence type="predicted"/>
<dbReference type="PATRIC" id="fig|662479.7.peg.3339"/>
<feature type="transmembrane region" description="Helical" evidence="2">
    <location>
        <begin position="35"/>
        <end position="52"/>
    </location>
</feature>
<sequence length="232" mass="24637">MTKPRTLALLVGVLATIAGLGIIAGLSFGLELTDLFLGLVAALAALQGLRYVQRRRDTPYKTTLTDDPEVRVSVPVPGTEFDDEILAAMTRRKRWAARTRVVDRLESRARQALVLHDGRTPEEAEALLDSGAWTDDVVAARFLGADVSMPLRRRLRLLLSGQSMLVERVDRTVAAIANIGREQAGNGTSGSTTDGVEPTTNAVSSTIDGVESTTDGVESTPGAVGDTGGDPQ</sequence>
<reference evidence="3 4" key="1">
    <citation type="journal article" date="2014" name="PLoS Genet.">
        <title>Phylogenetically driven sequencing of extremely halophilic archaea reveals strategies for static and dynamic osmo-response.</title>
        <authorList>
            <person name="Becker E.A."/>
            <person name="Seitzer P.M."/>
            <person name="Tritt A."/>
            <person name="Larsen D."/>
            <person name="Krusor M."/>
            <person name="Yao A.I."/>
            <person name="Wu D."/>
            <person name="Madern D."/>
            <person name="Eisen J.A."/>
            <person name="Darling A.E."/>
            <person name="Facciotti M.T."/>
        </authorList>
    </citation>
    <scope>NUCLEOTIDE SEQUENCE [LARGE SCALE GENOMIC DNA]</scope>
    <source>
        <strain evidence="3 4">ATCC BAA-1512</strain>
    </source>
</reference>
<keyword evidence="4" id="KW-1185">Reference proteome</keyword>
<dbReference type="STRING" id="662479.C440_16429"/>
<keyword evidence="2" id="KW-1133">Transmembrane helix</keyword>
<dbReference type="AlphaFoldDB" id="M0I573"/>
<accession>M0I573</accession>
<feature type="transmembrane region" description="Helical" evidence="2">
    <location>
        <begin position="7"/>
        <end position="29"/>
    </location>
</feature>
<name>M0I573_9EURY</name>
<dbReference type="Pfam" id="PF23933">
    <property type="entry name" value="DUF7269"/>
    <property type="match status" value="1"/>
</dbReference>
<dbReference type="Proteomes" id="UP000011550">
    <property type="component" value="Unassembled WGS sequence"/>
</dbReference>
<dbReference type="InterPro" id="IPR055693">
    <property type="entry name" value="DUF7269"/>
</dbReference>